<organism evidence="3">
    <name type="scientific">marine sediment metagenome</name>
    <dbReference type="NCBI Taxonomy" id="412755"/>
    <lineage>
        <taxon>unclassified sequences</taxon>
        <taxon>metagenomes</taxon>
        <taxon>ecological metagenomes</taxon>
    </lineage>
</organism>
<dbReference type="InterPro" id="IPR015590">
    <property type="entry name" value="Aldehyde_DH_dom"/>
</dbReference>
<keyword evidence="1" id="KW-0560">Oxidoreductase</keyword>
<feature type="non-terminal residue" evidence="3">
    <location>
        <position position="160"/>
    </location>
</feature>
<dbReference type="InterPro" id="IPR016163">
    <property type="entry name" value="Ald_DH_C"/>
</dbReference>
<gene>
    <name evidence="3" type="ORF">S01H4_62224</name>
</gene>
<name>X1CBK8_9ZZZZ</name>
<accession>X1CBK8</accession>
<dbReference type="InterPro" id="IPR029510">
    <property type="entry name" value="Ald_DH_CS_GLU"/>
</dbReference>
<dbReference type="GO" id="GO:0016620">
    <property type="term" value="F:oxidoreductase activity, acting on the aldehyde or oxo group of donors, NAD or NADP as acceptor"/>
    <property type="evidence" value="ECO:0007669"/>
    <property type="project" value="InterPro"/>
</dbReference>
<evidence type="ECO:0000259" key="2">
    <source>
        <dbReference type="Pfam" id="PF00171"/>
    </source>
</evidence>
<evidence type="ECO:0000256" key="1">
    <source>
        <dbReference type="ARBA" id="ARBA00023002"/>
    </source>
</evidence>
<proteinExistence type="predicted"/>
<sequence length="160" mass="17277">MLKPSPYTPLTTLRMGELFREIIPPGVFNVISGGDSVGERLTRHPGVQKISFTGSVAAGKQVAVAGAKDLKRVTLELGGNDPAIILADVDPKQVAEKLYGPAFWLCGQFCMGVKRVYVHEAVYEPIVQELISIAEEAKLGNGADPETTMGPLNNKPQFER</sequence>
<dbReference type="PANTHER" id="PTHR11699">
    <property type="entry name" value="ALDEHYDE DEHYDROGENASE-RELATED"/>
    <property type="match status" value="1"/>
</dbReference>
<dbReference type="AlphaFoldDB" id="X1CBK8"/>
<dbReference type="PROSITE" id="PS00687">
    <property type="entry name" value="ALDEHYDE_DEHYDR_GLU"/>
    <property type="match status" value="1"/>
</dbReference>
<protein>
    <recommendedName>
        <fullName evidence="2">Aldehyde dehydrogenase domain-containing protein</fullName>
    </recommendedName>
</protein>
<evidence type="ECO:0000313" key="3">
    <source>
        <dbReference type="EMBL" id="GAH05566.1"/>
    </source>
</evidence>
<dbReference type="PROSITE" id="PS00070">
    <property type="entry name" value="ALDEHYDE_DEHYDR_CYS"/>
    <property type="match status" value="1"/>
</dbReference>
<feature type="domain" description="Aldehyde dehydrogenase" evidence="2">
    <location>
        <begin position="2"/>
        <end position="160"/>
    </location>
</feature>
<dbReference type="Gene3D" id="3.40.309.10">
    <property type="entry name" value="Aldehyde Dehydrogenase, Chain A, domain 2"/>
    <property type="match status" value="1"/>
</dbReference>
<dbReference type="Pfam" id="PF00171">
    <property type="entry name" value="Aldedh"/>
    <property type="match status" value="1"/>
</dbReference>
<reference evidence="3" key="1">
    <citation type="journal article" date="2014" name="Front. Microbiol.">
        <title>High frequency of phylogenetically diverse reductive dehalogenase-homologous genes in deep subseafloor sedimentary metagenomes.</title>
        <authorList>
            <person name="Kawai M."/>
            <person name="Futagami T."/>
            <person name="Toyoda A."/>
            <person name="Takaki Y."/>
            <person name="Nishi S."/>
            <person name="Hori S."/>
            <person name="Arai W."/>
            <person name="Tsubouchi T."/>
            <person name="Morono Y."/>
            <person name="Uchiyama I."/>
            <person name="Ito T."/>
            <person name="Fujiyama A."/>
            <person name="Inagaki F."/>
            <person name="Takami H."/>
        </authorList>
    </citation>
    <scope>NUCLEOTIDE SEQUENCE</scope>
    <source>
        <strain evidence="3">Expedition CK06-06</strain>
    </source>
</reference>
<dbReference type="InterPro" id="IPR016161">
    <property type="entry name" value="Ald_DH/histidinol_DH"/>
</dbReference>
<dbReference type="InterPro" id="IPR016160">
    <property type="entry name" value="Ald_DH_CS_CYS"/>
</dbReference>
<dbReference type="InterPro" id="IPR016162">
    <property type="entry name" value="Ald_DH_N"/>
</dbReference>
<dbReference type="Gene3D" id="3.40.605.10">
    <property type="entry name" value="Aldehyde Dehydrogenase, Chain A, domain 1"/>
    <property type="match status" value="1"/>
</dbReference>
<dbReference type="EMBL" id="BART01037082">
    <property type="protein sequence ID" value="GAH05566.1"/>
    <property type="molecule type" value="Genomic_DNA"/>
</dbReference>
<comment type="caution">
    <text evidence="3">The sequence shown here is derived from an EMBL/GenBank/DDBJ whole genome shotgun (WGS) entry which is preliminary data.</text>
</comment>
<dbReference type="SUPFAM" id="SSF53720">
    <property type="entry name" value="ALDH-like"/>
    <property type="match status" value="1"/>
</dbReference>